<dbReference type="InterPro" id="IPR025669">
    <property type="entry name" value="AAA_dom"/>
</dbReference>
<dbReference type="SUPFAM" id="SSF52540">
    <property type="entry name" value="P-loop containing nucleoside triphosphate hydrolases"/>
    <property type="match status" value="1"/>
</dbReference>
<dbReference type="EMBL" id="AP018052">
    <property type="protein sequence ID" value="BAZ93897.1"/>
    <property type="molecule type" value="Genomic_DNA"/>
</dbReference>
<dbReference type="InterPro" id="IPR050678">
    <property type="entry name" value="DNA_Partitioning_ATPase"/>
</dbReference>
<dbReference type="FunFam" id="3.40.50.300:FF:000285">
    <property type="entry name" value="Sporulation initiation inhibitor Soj"/>
    <property type="match status" value="1"/>
</dbReference>
<evidence type="ECO:0000313" key="3">
    <source>
        <dbReference type="EMBL" id="BAZ93897.1"/>
    </source>
</evidence>
<dbReference type="AlphaFoldDB" id="A0A1Z4VQJ9"/>
<dbReference type="PANTHER" id="PTHR13696">
    <property type="entry name" value="P-LOOP CONTAINING NUCLEOSIDE TRIPHOSPHATE HYDROLASE"/>
    <property type="match status" value="1"/>
</dbReference>
<accession>A0A1Z4VQJ9</accession>
<dbReference type="Pfam" id="PF13614">
    <property type="entry name" value="AAA_31"/>
    <property type="match status" value="1"/>
</dbReference>
<protein>
    <submittedName>
        <fullName evidence="3">ATPases</fullName>
    </submittedName>
</protein>
<gene>
    <name evidence="3" type="ORF">FOKN1_1501</name>
</gene>
<feature type="domain" description="AAA" evidence="2">
    <location>
        <begin position="3"/>
        <end position="176"/>
    </location>
</feature>
<dbReference type="Proteomes" id="UP000218765">
    <property type="component" value="Chromosome"/>
</dbReference>
<dbReference type="KEGG" id="ttc:FOKN1_1501"/>
<evidence type="ECO:0000256" key="1">
    <source>
        <dbReference type="ARBA" id="ARBA00060876"/>
    </source>
</evidence>
<sequence length="274" mass="30291">MKKIWAVANQKGGVGKTTTAVTLAGQLSGEGERVLLIDLDPHGSLTTYFGQDPDGIELSVYTLFKDRADKRPEPRYDQVLLETGFENLSLLPASTALATLDRQLGAEEGMGLVIARALQDLDARFDYVFMDCPPMLGVLMVNALAACDQLLIPVQCEFLALKGLERMLHTLKMIARARGESPAHLIVPTMYDRRTRASGEALDVLRQRYPERLWSEVIPVDTQFREASKAGKPLSLSQRSARGARAYVRLLDHLLQRDGEAAVPHPPVQDQAWA</sequence>
<organism evidence="3 4">
    <name type="scientific">Thiohalobacter thiocyanaticus</name>
    <dbReference type="NCBI Taxonomy" id="585455"/>
    <lineage>
        <taxon>Bacteria</taxon>
        <taxon>Pseudomonadati</taxon>
        <taxon>Pseudomonadota</taxon>
        <taxon>Gammaproteobacteria</taxon>
        <taxon>Thiohalobacterales</taxon>
        <taxon>Thiohalobacteraceae</taxon>
        <taxon>Thiohalobacter</taxon>
    </lineage>
</organism>
<keyword evidence="4" id="KW-1185">Reference proteome</keyword>
<evidence type="ECO:0000313" key="4">
    <source>
        <dbReference type="Proteomes" id="UP000218765"/>
    </source>
</evidence>
<dbReference type="CDD" id="cd02042">
    <property type="entry name" value="ParAB_family"/>
    <property type="match status" value="1"/>
</dbReference>
<comment type="similarity">
    <text evidence="1">To B.subtilis soj.</text>
</comment>
<evidence type="ECO:0000259" key="2">
    <source>
        <dbReference type="Pfam" id="PF13614"/>
    </source>
</evidence>
<dbReference type="PANTHER" id="PTHR13696:SF69">
    <property type="entry name" value="PLASMID PARTITIONING PROTEIN-RELATED"/>
    <property type="match status" value="1"/>
</dbReference>
<dbReference type="InterPro" id="IPR027417">
    <property type="entry name" value="P-loop_NTPase"/>
</dbReference>
<dbReference type="RefSeq" id="WP_096366048.1">
    <property type="nucleotide sequence ID" value="NZ_AP018052.1"/>
</dbReference>
<proteinExistence type="predicted"/>
<dbReference type="OrthoDB" id="9815116at2"/>
<name>A0A1Z4VQJ9_9GAMM</name>
<dbReference type="Gene3D" id="3.40.50.300">
    <property type="entry name" value="P-loop containing nucleotide triphosphate hydrolases"/>
    <property type="match status" value="1"/>
</dbReference>
<reference evidence="3 4" key="1">
    <citation type="submission" date="2017-05" db="EMBL/GenBank/DDBJ databases">
        <title>Thiocyanate degradation by Thiohalobacter thiocyanaticus FOKN1.</title>
        <authorList>
            <person name="Oshiki M."/>
            <person name="Fukushima T."/>
            <person name="Kawano S."/>
            <person name="Nakagawa J."/>
        </authorList>
    </citation>
    <scope>NUCLEOTIDE SEQUENCE [LARGE SCALE GENOMIC DNA]</scope>
    <source>
        <strain evidence="3 4">FOKN1</strain>
    </source>
</reference>